<protein>
    <submittedName>
        <fullName evidence="1">Uncharacterized protein</fullName>
    </submittedName>
</protein>
<reference evidence="1" key="1">
    <citation type="submission" date="2004-07" db="EMBL/GenBank/DDBJ databases">
        <authorList>
            <person name="Buell R."/>
            <person name="Liu J."/>
            <person name="Childs K."/>
            <person name="Zaborsky J."/>
            <person name="Tallon L."/>
            <person name="Wirtz U."/>
            <person name="Wei F."/>
            <person name="Kuang H."/>
            <person name="Zhang P."/>
            <person name="Marano M."/>
            <person name="Baker B."/>
        </authorList>
    </citation>
    <scope>NUCLEOTIDE SEQUENCE</scope>
</reference>
<dbReference type="AlphaFoldDB" id="Q0KIM4"/>
<accession>Q0KIM4</accession>
<evidence type="ECO:0000313" key="1">
    <source>
        <dbReference type="EMBL" id="ABI34361.1"/>
    </source>
</evidence>
<dbReference type="EMBL" id="AC150162">
    <property type="protein sequence ID" value="ABI34361.1"/>
    <property type="molecule type" value="Genomic_DNA"/>
</dbReference>
<reference evidence="1" key="2">
    <citation type="submission" date="2006-08" db="EMBL/GenBank/DDBJ databases">
        <authorList>
            <person name="Childs K."/>
        </authorList>
    </citation>
    <scope>NUCLEOTIDE SEQUENCE</scope>
</reference>
<name>Q0KIM4_SOLDE</name>
<organism evidence="1">
    <name type="scientific">Solanum demissum</name>
    <name type="common">Wild potato</name>
    <dbReference type="NCBI Taxonomy" id="50514"/>
    <lineage>
        <taxon>Eukaryota</taxon>
        <taxon>Viridiplantae</taxon>
        <taxon>Streptophyta</taxon>
        <taxon>Embryophyta</taxon>
        <taxon>Tracheophyta</taxon>
        <taxon>Spermatophyta</taxon>
        <taxon>Magnoliopsida</taxon>
        <taxon>eudicotyledons</taxon>
        <taxon>Gunneridae</taxon>
        <taxon>Pentapetalae</taxon>
        <taxon>asterids</taxon>
        <taxon>lamiids</taxon>
        <taxon>Solanales</taxon>
        <taxon>Solanaceae</taxon>
        <taxon>Solanoideae</taxon>
        <taxon>Solaneae</taxon>
        <taxon>Solanum</taxon>
    </lineage>
</organism>
<proteinExistence type="predicted"/>
<gene>
    <name evidence="1" type="ORF">SDM1_49t00013</name>
</gene>
<sequence length="139" mass="15946">MVFISFLVVCSHSQQQNELRISTSRRMLKGLVTEEELNTGMKSAPFKTTRFISLLHFLKFHVKSEPDKQIETKESAYQVLECSREWMLVQQALLPTMATSKGSKPTGTLAKTLNQALYHCPHTRLAKSLILTWNAWTYL</sequence>